<reference evidence="18 19" key="1">
    <citation type="journal article" date="2016" name="Nat. Commun.">
        <title>Thousands of microbial genomes shed light on interconnected biogeochemical processes in an aquifer system.</title>
        <authorList>
            <person name="Anantharaman K."/>
            <person name="Brown C.T."/>
            <person name="Hug L.A."/>
            <person name="Sharon I."/>
            <person name="Castelle C.J."/>
            <person name="Probst A.J."/>
            <person name="Thomas B.C."/>
            <person name="Singh A."/>
            <person name="Wilkins M.J."/>
            <person name="Karaoz U."/>
            <person name="Brodie E.L."/>
            <person name="Williams K.H."/>
            <person name="Hubbard S.S."/>
            <person name="Banfield J.F."/>
        </authorList>
    </citation>
    <scope>NUCLEOTIDE SEQUENCE [LARGE SCALE GENOMIC DNA]</scope>
</reference>
<dbReference type="InterPro" id="IPR046336">
    <property type="entry name" value="Lon_prtase_N_sf"/>
</dbReference>
<dbReference type="PRINTS" id="PR00830">
    <property type="entry name" value="ENDOLAPTASE"/>
</dbReference>
<dbReference type="CDD" id="cd19500">
    <property type="entry name" value="RecA-like_Lon"/>
    <property type="match status" value="1"/>
</dbReference>
<dbReference type="InterPro" id="IPR003959">
    <property type="entry name" value="ATPase_AAA_core"/>
</dbReference>
<dbReference type="SUPFAM" id="SSF54211">
    <property type="entry name" value="Ribosomal protein S5 domain 2-like"/>
    <property type="match status" value="1"/>
</dbReference>
<evidence type="ECO:0000256" key="5">
    <source>
        <dbReference type="ARBA" id="ARBA00022801"/>
    </source>
</evidence>
<dbReference type="EC" id="3.4.21.53" evidence="10 11"/>
<dbReference type="InterPro" id="IPR027065">
    <property type="entry name" value="Lon_Prtase"/>
</dbReference>
<dbReference type="Pfam" id="PF00004">
    <property type="entry name" value="AAA"/>
    <property type="match status" value="1"/>
</dbReference>
<keyword evidence="4 10" id="KW-0547">Nucleotide-binding</keyword>
<protein>
    <recommendedName>
        <fullName evidence="10 11">Lon protease</fullName>
        <ecNumber evidence="10 11">3.4.21.53</ecNumber>
    </recommendedName>
    <alternativeName>
        <fullName evidence="10">ATP-dependent protease La</fullName>
    </alternativeName>
</protein>
<gene>
    <name evidence="10" type="primary">lon</name>
    <name evidence="18" type="ORF">A2008_09490</name>
</gene>
<dbReference type="InterPro" id="IPR015947">
    <property type="entry name" value="PUA-like_sf"/>
</dbReference>
<feature type="domain" description="Lon N-terminal" evidence="17">
    <location>
        <begin position="18"/>
        <end position="212"/>
    </location>
</feature>
<comment type="subunit">
    <text evidence="10 11">Homohexamer. Organized in a ring with a central cavity.</text>
</comment>
<evidence type="ECO:0000256" key="13">
    <source>
        <dbReference type="PIRSR" id="PIRSR001174-2"/>
    </source>
</evidence>
<dbReference type="InterPro" id="IPR003593">
    <property type="entry name" value="AAA+_ATPase"/>
</dbReference>
<dbReference type="PROSITE" id="PS51786">
    <property type="entry name" value="LON_PROTEOLYTIC"/>
    <property type="match status" value="1"/>
</dbReference>
<dbReference type="GO" id="GO:0043565">
    <property type="term" value="F:sequence-specific DNA binding"/>
    <property type="evidence" value="ECO:0007669"/>
    <property type="project" value="UniProtKB-UniRule"/>
</dbReference>
<dbReference type="InterPro" id="IPR054594">
    <property type="entry name" value="Lon_lid"/>
</dbReference>
<dbReference type="FunFam" id="1.20.5.5270:FF:000002">
    <property type="entry name" value="Lon protease homolog"/>
    <property type="match status" value="1"/>
</dbReference>
<dbReference type="GO" id="GO:0005737">
    <property type="term" value="C:cytoplasm"/>
    <property type="evidence" value="ECO:0007669"/>
    <property type="project" value="UniProtKB-SubCell"/>
</dbReference>
<evidence type="ECO:0000259" key="17">
    <source>
        <dbReference type="PROSITE" id="PS51787"/>
    </source>
</evidence>
<keyword evidence="2 10" id="KW-0963">Cytoplasm</keyword>
<feature type="binding site" evidence="10 13">
    <location>
        <begin position="365"/>
        <end position="372"/>
    </location>
    <ligand>
        <name>ATP</name>
        <dbReference type="ChEBI" id="CHEBI:30616"/>
    </ligand>
</feature>
<dbReference type="Gene3D" id="2.30.130.40">
    <property type="entry name" value="LON domain-like"/>
    <property type="match status" value="1"/>
</dbReference>
<evidence type="ECO:0000313" key="18">
    <source>
        <dbReference type="EMBL" id="OGM02585.1"/>
    </source>
</evidence>
<dbReference type="SMART" id="SM00464">
    <property type="entry name" value="LON"/>
    <property type="match status" value="1"/>
</dbReference>
<comment type="subcellular location">
    <subcellularLocation>
        <location evidence="1 10 11">Cytoplasm</location>
    </subcellularLocation>
</comment>
<evidence type="ECO:0000256" key="4">
    <source>
        <dbReference type="ARBA" id="ARBA00022741"/>
    </source>
</evidence>
<evidence type="ECO:0000256" key="10">
    <source>
        <dbReference type="HAMAP-Rule" id="MF_01973"/>
    </source>
</evidence>
<dbReference type="PANTHER" id="PTHR10046">
    <property type="entry name" value="ATP DEPENDENT LON PROTEASE FAMILY MEMBER"/>
    <property type="match status" value="1"/>
</dbReference>
<dbReference type="NCBIfam" id="TIGR00763">
    <property type="entry name" value="lon"/>
    <property type="match status" value="1"/>
</dbReference>
<sequence>MKAAQEDEEKKYQIPKSLPVLPIREILVFPYMVVPLLIGRELSIKSVEEAMAAGRKILLATQKDARNENPGEADICEYGIAAEILQLLKLPDGTVKVLVEGLKRVKITKVIIENSRIKGADIEPVAEILSDAPEFEALKRSVIEQFEKYVKLNRKIPVEIMMVISNTDDASRLADVITAHLTININTKQSIIEAIDVHKRFSILLKIISKEVEILTLEKKIRSRVHEQLEKTQKEYYLREQIKVLQKELGEDESLSGEAEEYRKKLKKIKMPEECVEKIDKEIARLAKMHPMSAETSVMRTYLDWVIELPWNSETKDNADLKKSENILEEDHYGLEKVKERIIEFLAVKKLAGDKMKCPILCLVGPPGVGKTSLGRSIARSLERKFVRISLGGMRDEAEIRGHRRTYVGALPGKIMQHIHQSKTKNPVFLLDEIDKLASDFRGDPASALLETLDPEQNSSFTDHYINLPFDLSKVFFITTANLAYNIPAPLLDRMEVIRISGYTEDEKLNIAQKYLAPKQIGETGLSEFAPRFSDDAVRHIIRHYTREAGVRNLEREIGSILRKYARVIAAGKKPKSALIDIAEVEKHLGAKKFKYGEKDLSDGIGIVNGLAWSEAGGSVLKIESAMMEGKGALNLTGQLGNVMQESAKAAFAYIKSNAKSLGINSSVFKSHDFHVHVPEGATPKDGPSAGIALCSSLVSLITKKPARGDIAMTGEITLTGIVLPIGGVKEKVLAASASGITTVILPDDNRKDLEEIPGNVLKKLKIKFVKNISEVIKVLIRK</sequence>
<dbReference type="HAMAP" id="MF_01973">
    <property type="entry name" value="lon_bact"/>
    <property type="match status" value="1"/>
</dbReference>
<dbReference type="InterPro" id="IPR027417">
    <property type="entry name" value="P-loop_NTPase"/>
</dbReference>
<dbReference type="InterPro" id="IPR008268">
    <property type="entry name" value="Peptidase_S16_AS"/>
</dbReference>
<dbReference type="InterPro" id="IPR020568">
    <property type="entry name" value="Ribosomal_Su5_D2-typ_SF"/>
</dbReference>
<dbReference type="InterPro" id="IPR027543">
    <property type="entry name" value="Lon_bac"/>
</dbReference>
<dbReference type="STRING" id="1817813.A2008_09490"/>
<dbReference type="InterPro" id="IPR004815">
    <property type="entry name" value="Lon_bac/euk-typ"/>
</dbReference>
<dbReference type="GO" id="GO:0016887">
    <property type="term" value="F:ATP hydrolysis activity"/>
    <property type="evidence" value="ECO:0007669"/>
    <property type="project" value="UniProtKB-UniRule"/>
</dbReference>
<comment type="catalytic activity">
    <reaction evidence="9 10 11 14">
        <text>Hydrolysis of proteins in presence of ATP.</text>
        <dbReference type="EC" id="3.4.21.53"/>
    </reaction>
</comment>
<dbReference type="GO" id="GO:0006515">
    <property type="term" value="P:protein quality control for misfolded or incompletely synthesized proteins"/>
    <property type="evidence" value="ECO:0007669"/>
    <property type="project" value="UniProtKB-UniRule"/>
</dbReference>
<dbReference type="InterPro" id="IPR014721">
    <property type="entry name" value="Ribsml_uS5_D2-typ_fold_subgr"/>
</dbReference>
<dbReference type="GO" id="GO:0004176">
    <property type="term" value="F:ATP-dependent peptidase activity"/>
    <property type="evidence" value="ECO:0007669"/>
    <property type="project" value="UniProtKB-UniRule"/>
</dbReference>
<dbReference type="Pfam" id="PF02190">
    <property type="entry name" value="LON_substr_bdg"/>
    <property type="match status" value="1"/>
</dbReference>
<comment type="similarity">
    <text evidence="10 11 14 15">Belongs to the peptidase S16 family.</text>
</comment>
<dbReference type="AlphaFoldDB" id="A0A1F7WKP1"/>
<evidence type="ECO:0000313" key="19">
    <source>
        <dbReference type="Proteomes" id="UP000178735"/>
    </source>
</evidence>
<comment type="caution">
    <text evidence="18">The sequence shown here is derived from an EMBL/GenBank/DDBJ whole genome shotgun (WGS) entry which is preliminary data.</text>
</comment>
<evidence type="ECO:0000256" key="1">
    <source>
        <dbReference type="ARBA" id="ARBA00004496"/>
    </source>
</evidence>
<feature type="domain" description="Lon proteolytic" evidence="16">
    <location>
        <begin position="602"/>
        <end position="783"/>
    </location>
</feature>
<dbReference type="Gene3D" id="1.20.5.5270">
    <property type="match status" value="1"/>
</dbReference>
<keyword evidence="7 10" id="KW-0067">ATP-binding</keyword>
<dbReference type="Gene3D" id="1.10.8.60">
    <property type="match status" value="1"/>
</dbReference>
<dbReference type="PROSITE" id="PS51787">
    <property type="entry name" value="LON_N"/>
    <property type="match status" value="1"/>
</dbReference>
<proteinExistence type="evidence at transcript level"/>
<evidence type="ECO:0000256" key="9">
    <source>
        <dbReference type="ARBA" id="ARBA00050665"/>
    </source>
</evidence>
<organism evidence="18 19">
    <name type="scientific">Candidatus Wallbacteria bacterium GWC2_49_35</name>
    <dbReference type="NCBI Taxonomy" id="1817813"/>
    <lineage>
        <taxon>Bacteria</taxon>
        <taxon>Candidatus Walliibacteriota</taxon>
    </lineage>
</organism>
<comment type="induction">
    <text evidence="10">By heat shock.</text>
</comment>
<accession>A0A1F7WKP1</accession>
<dbReference type="InterPro" id="IPR008269">
    <property type="entry name" value="Lon_proteolytic"/>
</dbReference>
<name>A0A1F7WKP1_9BACT</name>
<evidence type="ECO:0000256" key="2">
    <source>
        <dbReference type="ARBA" id="ARBA00022490"/>
    </source>
</evidence>
<dbReference type="Gene3D" id="3.30.230.10">
    <property type="match status" value="1"/>
</dbReference>
<dbReference type="Gene3D" id="3.40.50.300">
    <property type="entry name" value="P-loop containing nucleotide triphosphate hydrolases"/>
    <property type="match status" value="1"/>
</dbReference>
<evidence type="ECO:0000256" key="7">
    <source>
        <dbReference type="ARBA" id="ARBA00022840"/>
    </source>
</evidence>
<dbReference type="Proteomes" id="UP000178735">
    <property type="component" value="Unassembled WGS sequence"/>
</dbReference>
<evidence type="ECO:0000256" key="6">
    <source>
        <dbReference type="ARBA" id="ARBA00022825"/>
    </source>
</evidence>
<evidence type="ECO:0000256" key="15">
    <source>
        <dbReference type="RuleBase" id="RU000591"/>
    </source>
</evidence>
<dbReference type="GO" id="GO:0005524">
    <property type="term" value="F:ATP binding"/>
    <property type="evidence" value="ECO:0007669"/>
    <property type="project" value="UniProtKB-UniRule"/>
</dbReference>
<evidence type="ECO:0000256" key="14">
    <source>
        <dbReference type="PROSITE-ProRule" id="PRU01122"/>
    </source>
</evidence>
<evidence type="ECO:0000256" key="8">
    <source>
        <dbReference type="ARBA" id="ARBA00023016"/>
    </source>
</evidence>
<dbReference type="GO" id="GO:0004252">
    <property type="term" value="F:serine-type endopeptidase activity"/>
    <property type="evidence" value="ECO:0007669"/>
    <property type="project" value="UniProtKB-UniRule"/>
</dbReference>
<dbReference type="SUPFAM" id="SSF88697">
    <property type="entry name" value="PUA domain-like"/>
    <property type="match status" value="1"/>
</dbReference>
<evidence type="ECO:0000256" key="12">
    <source>
        <dbReference type="PIRSR" id="PIRSR001174-1"/>
    </source>
</evidence>
<dbReference type="InterPro" id="IPR003111">
    <property type="entry name" value="Lon_prtase_N"/>
</dbReference>
<keyword evidence="3 10" id="KW-0645">Protease</keyword>
<dbReference type="GO" id="GO:0034605">
    <property type="term" value="P:cellular response to heat"/>
    <property type="evidence" value="ECO:0007669"/>
    <property type="project" value="UniProtKB-UniRule"/>
</dbReference>
<evidence type="ECO:0000256" key="3">
    <source>
        <dbReference type="ARBA" id="ARBA00022670"/>
    </source>
</evidence>
<comment type="function">
    <text evidence="10">ATP-dependent serine protease that mediates the selective degradation of mutant and abnormal proteins as well as certain short-lived regulatory proteins. Required for cellular homeostasis and for survival from DNA damage and developmental changes induced by stress. Degrades polypeptides processively to yield small peptide fragments that are 5 to 10 amino acids long. Binds to DNA in a double-stranded, site-specific manner.</text>
</comment>
<dbReference type="Gene3D" id="1.20.58.1480">
    <property type="match status" value="1"/>
</dbReference>
<evidence type="ECO:0000259" key="16">
    <source>
        <dbReference type="PROSITE" id="PS51786"/>
    </source>
</evidence>
<dbReference type="PIRSF" id="PIRSF001174">
    <property type="entry name" value="Lon_proteas"/>
    <property type="match status" value="1"/>
</dbReference>
<keyword evidence="8 10" id="KW-0346">Stress response</keyword>
<evidence type="ECO:0000256" key="11">
    <source>
        <dbReference type="PIRNR" id="PIRNR001174"/>
    </source>
</evidence>
<dbReference type="Pfam" id="PF05362">
    <property type="entry name" value="Lon_C"/>
    <property type="match status" value="1"/>
</dbReference>
<dbReference type="EMBL" id="MGFH01000206">
    <property type="protein sequence ID" value="OGM02585.1"/>
    <property type="molecule type" value="Genomic_DNA"/>
</dbReference>
<dbReference type="SMART" id="SM00382">
    <property type="entry name" value="AAA"/>
    <property type="match status" value="1"/>
</dbReference>
<feature type="active site" evidence="10 12">
    <location>
        <position position="732"/>
    </location>
</feature>
<feature type="active site" evidence="10 12">
    <location>
        <position position="689"/>
    </location>
</feature>
<dbReference type="PROSITE" id="PS01046">
    <property type="entry name" value="LON_SER"/>
    <property type="match status" value="1"/>
</dbReference>
<keyword evidence="6 10" id="KW-0720">Serine protease</keyword>
<dbReference type="SUPFAM" id="SSF52540">
    <property type="entry name" value="P-loop containing nucleoside triphosphate hydrolases"/>
    <property type="match status" value="1"/>
</dbReference>
<dbReference type="Pfam" id="PF22667">
    <property type="entry name" value="Lon_lid"/>
    <property type="match status" value="1"/>
</dbReference>
<dbReference type="FunFam" id="3.40.50.300:FF:000021">
    <property type="entry name" value="Lon protease homolog"/>
    <property type="match status" value="1"/>
</dbReference>
<dbReference type="NCBIfam" id="NF008053">
    <property type="entry name" value="PRK10787.1"/>
    <property type="match status" value="1"/>
</dbReference>
<keyword evidence="5 10" id="KW-0378">Hydrolase</keyword>